<proteinExistence type="predicted"/>
<sequence length="875" mass="95986">MRRLVAVFSSKRDKSDSKSKAASSPPRPPPHNKLLHLPLTLPFTSSPPAPSPSSITSTPQLSSSSDRSSTRSASVYAPAAEDEYQPASLSRDSTKRSWKDWLGGKRVSSDPSSIPELPYKASEPPRRTRIGRSSTFQVLSRSVREIDDTQKVSLEEDYGHKIFLAHSDYVAPATKPSLATSPTKAQQNLKMLITNSLIPSLPASPFVQPSPTYLYPRSCNRPQALSTKSDIRRLMLKRRLLGRLEKHSPDDAAIISPFDSGSKNPPVPITASTLPDYEASLPPSTTLVFRASPGIRRWISRPCFEDRFSVFLPSNDGVCQIPVTSALAVAALEYPESLDVLVDPDFDLTLAQPVLSQGIPCEPFLEGLPKTSPPLAEKTSPPATINPRASFTLSPSPLRNQHNSKPVSSPVTPNPLSAVHPPVSASGRRSLPSGSSSPQPTPVSPLAQPAVLAPIVKRAVRFAEDDAEDVEPLHLLRQKKMREEKAKFLRTEQRRRLMQQEQERRRIEAERIEQEKRRWSREKEKKEMEQRQYAEMVTAQRARRESQRAGIIPGLKMDDNHLLLPSASSTSLRDTERRRSHDKKRSSPLPSPSSLASLRGASESNLSPSVFESSGHRGGSVGYSPNGSNSGHGYQSRPSSMYSSSSDGGRSKRQSTIPNNSGMPFMDRAFSYPVWSASNQSLHHNISGVAPSPELMNDSLLLPPSAPFMMRQHSRQSRSSSPGRSHSSGSLNANSATSSSERVNVYRQHPSRSPDAYPSPPSPGTSPGKSSHMRPEKKDSRNSSVPTFAPTRGSTHRSKLPPQGFQQLPRPQVAQYTQFPSPWTALPTEHGNLPTAMPVSPYSRPPGTAMNRGSNDSFKRSVTGQNMKKNHGAKR</sequence>
<dbReference type="GeneID" id="18826725"/>
<feature type="compositionally biased region" description="Polar residues" evidence="2">
    <location>
        <begin position="623"/>
        <end position="632"/>
    </location>
</feature>
<feature type="coiled-coil region" evidence="1">
    <location>
        <begin position="490"/>
        <end position="529"/>
    </location>
</feature>
<keyword evidence="4" id="KW-1185">Reference proteome</keyword>
<evidence type="ECO:0000313" key="4">
    <source>
        <dbReference type="Proteomes" id="UP000008493"/>
    </source>
</evidence>
<dbReference type="STRING" id="597362.K5W040"/>
<dbReference type="RefSeq" id="XP_007329364.1">
    <property type="nucleotide sequence ID" value="XM_007329302.1"/>
</dbReference>
<feature type="region of interest" description="Disordered" evidence="2">
    <location>
        <begin position="710"/>
        <end position="875"/>
    </location>
</feature>
<feature type="region of interest" description="Disordered" evidence="2">
    <location>
        <begin position="366"/>
        <end position="446"/>
    </location>
</feature>
<dbReference type="EMBL" id="JH971389">
    <property type="protein sequence ID" value="EKM80119.1"/>
    <property type="molecule type" value="Genomic_DNA"/>
</dbReference>
<dbReference type="InParanoid" id="K5W040"/>
<dbReference type="HOGENOM" id="CLU_016661_0_0_1"/>
<feature type="compositionally biased region" description="Low complexity" evidence="2">
    <location>
        <begin position="633"/>
        <end position="648"/>
    </location>
</feature>
<dbReference type="OMA" id="WISRPCF"/>
<feature type="region of interest" description="Disordered" evidence="2">
    <location>
        <begin position="559"/>
        <end position="664"/>
    </location>
</feature>
<dbReference type="OrthoDB" id="3268641at2759"/>
<feature type="compositionally biased region" description="Low complexity" evidence="2">
    <location>
        <begin position="717"/>
        <end position="730"/>
    </location>
</feature>
<keyword evidence="1" id="KW-0175">Coiled coil</keyword>
<name>K5W040_AGABU</name>
<dbReference type="eggNOG" id="ENOG502SQGF">
    <property type="taxonomic scope" value="Eukaryota"/>
</dbReference>
<evidence type="ECO:0000256" key="1">
    <source>
        <dbReference type="SAM" id="Coils"/>
    </source>
</evidence>
<feature type="compositionally biased region" description="Low complexity" evidence="2">
    <location>
        <begin position="52"/>
        <end position="74"/>
    </location>
</feature>
<feature type="compositionally biased region" description="Basic and acidic residues" evidence="2">
    <location>
        <begin position="92"/>
        <end position="103"/>
    </location>
</feature>
<feature type="region of interest" description="Disordered" evidence="2">
    <location>
        <begin position="1"/>
        <end position="133"/>
    </location>
</feature>
<feature type="compositionally biased region" description="Polar residues" evidence="2">
    <location>
        <begin position="731"/>
        <end position="742"/>
    </location>
</feature>
<dbReference type="AlphaFoldDB" id="K5W040"/>
<accession>K5W040</accession>
<dbReference type="Proteomes" id="UP000008493">
    <property type="component" value="Unassembled WGS sequence"/>
</dbReference>
<evidence type="ECO:0000256" key="2">
    <source>
        <dbReference type="SAM" id="MobiDB-lite"/>
    </source>
</evidence>
<feature type="compositionally biased region" description="Polar residues" evidence="2">
    <location>
        <begin position="851"/>
        <end position="867"/>
    </location>
</feature>
<evidence type="ECO:0000313" key="3">
    <source>
        <dbReference type="EMBL" id="EKM80119.1"/>
    </source>
</evidence>
<feature type="compositionally biased region" description="Low complexity" evidence="2">
    <location>
        <begin position="35"/>
        <end position="44"/>
    </location>
</feature>
<feature type="compositionally biased region" description="Polar residues" evidence="2">
    <location>
        <begin position="602"/>
        <end position="612"/>
    </location>
</feature>
<dbReference type="KEGG" id="abp:AGABI1DRAFT127797"/>
<protein>
    <submittedName>
        <fullName evidence="3">Uncharacterized protein</fullName>
    </submittedName>
</protein>
<feature type="compositionally biased region" description="Basic and acidic residues" evidence="2">
    <location>
        <begin position="10"/>
        <end position="19"/>
    </location>
</feature>
<feature type="compositionally biased region" description="Polar residues" evidence="2">
    <location>
        <begin position="381"/>
        <end position="415"/>
    </location>
</feature>
<gene>
    <name evidence="3" type="ORF">AGABI1DRAFT_127797</name>
</gene>
<organism evidence="3 4">
    <name type="scientific">Agaricus bisporus var. burnettii (strain JB137-S8 / ATCC MYA-4627 / FGSC 10392)</name>
    <name type="common">White button mushroom</name>
    <dbReference type="NCBI Taxonomy" id="597362"/>
    <lineage>
        <taxon>Eukaryota</taxon>
        <taxon>Fungi</taxon>
        <taxon>Dikarya</taxon>
        <taxon>Basidiomycota</taxon>
        <taxon>Agaricomycotina</taxon>
        <taxon>Agaricomycetes</taxon>
        <taxon>Agaricomycetidae</taxon>
        <taxon>Agaricales</taxon>
        <taxon>Agaricineae</taxon>
        <taxon>Agaricaceae</taxon>
        <taxon>Agaricus</taxon>
    </lineage>
</organism>
<reference evidence="4" key="1">
    <citation type="journal article" date="2012" name="Proc. Natl. Acad. Sci. U.S.A.">
        <title>Genome sequence of the button mushroom Agaricus bisporus reveals mechanisms governing adaptation to a humic-rich ecological niche.</title>
        <authorList>
            <person name="Morin E."/>
            <person name="Kohler A."/>
            <person name="Baker A.R."/>
            <person name="Foulongne-Oriol M."/>
            <person name="Lombard V."/>
            <person name="Nagy L.G."/>
            <person name="Ohm R.A."/>
            <person name="Patyshakuliyeva A."/>
            <person name="Brun A."/>
            <person name="Aerts A.L."/>
            <person name="Bailey A.M."/>
            <person name="Billette C."/>
            <person name="Coutinho P.M."/>
            <person name="Deakin G."/>
            <person name="Doddapaneni H."/>
            <person name="Floudas D."/>
            <person name="Grimwood J."/>
            <person name="Hilden K."/>
            <person name="Kuees U."/>
            <person name="LaButti K.M."/>
            <person name="Lapidus A."/>
            <person name="Lindquist E.A."/>
            <person name="Lucas S.M."/>
            <person name="Murat C."/>
            <person name="Riley R.W."/>
            <person name="Salamov A.A."/>
            <person name="Schmutz J."/>
            <person name="Subramanian V."/>
            <person name="Woesten H.A.B."/>
            <person name="Xu J."/>
            <person name="Eastwood D.C."/>
            <person name="Foster G.D."/>
            <person name="Sonnenberg A.S."/>
            <person name="Cullen D."/>
            <person name="de Vries R.P."/>
            <person name="Lundell T."/>
            <person name="Hibbett D.S."/>
            <person name="Henrissat B."/>
            <person name="Burton K.S."/>
            <person name="Kerrigan R.W."/>
            <person name="Challen M.P."/>
            <person name="Grigoriev I.V."/>
            <person name="Martin F."/>
        </authorList>
    </citation>
    <scope>NUCLEOTIDE SEQUENCE [LARGE SCALE GENOMIC DNA]</scope>
    <source>
        <strain evidence="4">JB137-S8 / ATCC MYA-4627 / FGSC 10392</strain>
    </source>
</reference>
<feature type="compositionally biased region" description="Low complexity" evidence="2">
    <location>
        <begin position="424"/>
        <end position="438"/>
    </location>
</feature>